<dbReference type="InterPro" id="IPR003593">
    <property type="entry name" value="AAA+_ATPase"/>
</dbReference>
<accession>A0ABT7BZW4</accession>
<evidence type="ECO:0000259" key="2">
    <source>
        <dbReference type="SMART" id="SM00382"/>
    </source>
</evidence>
<dbReference type="InterPro" id="IPR027417">
    <property type="entry name" value="P-loop_NTPase"/>
</dbReference>
<feature type="domain" description="AAA+ ATPase" evidence="2">
    <location>
        <begin position="461"/>
        <end position="593"/>
    </location>
</feature>
<dbReference type="SUPFAM" id="SSF52540">
    <property type="entry name" value="P-loop containing nucleoside triphosphate hydrolases"/>
    <property type="match status" value="1"/>
</dbReference>
<dbReference type="Pfam" id="PF00004">
    <property type="entry name" value="AAA"/>
    <property type="match status" value="1"/>
</dbReference>
<dbReference type="CDD" id="cd19481">
    <property type="entry name" value="RecA-like_protease"/>
    <property type="match status" value="1"/>
</dbReference>
<dbReference type="Gene3D" id="3.40.50.300">
    <property type="entry name" value="P-loop containing nucleotide triphosphate hydrolases"/>
    <property type="match status" value="1"/>
</dbReference>
<comment type="caution">
    <text evidence="3">The sequence shown here is derived from an EMBL/GenBank/DDBJ whole genome shotgun (WGS) entry which is preliminary data.</text>
</comment>
<protein>
    <submittedName>
        <fullName evidence="3">AAA family ATPase</fullName>
    </submittedName>
</protein>
<dbReference type="EMBL" id="JAQOSQ010000018">
    <property type="protein sequence ID" value="MDJ1184711.1"/>
    <property type="molecule type" value="Genomic_DNA"/>
</dbReference>
<sequence length="678" mass="76730">MSDRQILDRHQPLTSNRDLENGGLRKPETPIDALIEAIATIRSFLQIYIGDRQNEDDEDNECFPPLPTLHGIDQTVQNSVTLRTLSETFGLSSFELSILLGCVGQAIDPEFPDLWAIAHHQPECNYPTFQLALNCFPEPHWDALTETRPLRKWQLIHYAASPEVTRACLQIDEAILHYLIGEPYHDPIVAGAITPVPTFTATVLQPSYQTIIDGAASVFQGNARTQSIIQLCGSLRESQVEIATQISQVLHLPLYRLPSDAIPKERSDRQRLVMRWQRWYALAPSLLLVEVNESGIGENPQSLLSSFLQSLQVPAIVATDERLPLSHAVTFDVEALQYGEQLELWQKAWQNYSEDIESYLPSLAAQFRLSAVTIEIASAAVRSQFDLTPEDIREKLWEFCRLQARPELEGLAQRIDARTTWEDFVLPEREKRILQHILIHVRRQAIVYQNWGFAGKNQRGLGLTALFAGTSGTGKTTAAEVLARELNLDLFRIDLSAVMSKYIGETEKNLRRIFDAAEKGGGILLFDEADALFGSRTEVKDSHDRHANIEVSYLLQRMESYQGLAILTTNFRDNLDSAFLRRLRFIVNFPYPKAPERSKIWQRIFPKQTPTEGLNFQRLGQLDVTGGNIKSIAMNAAFLAADAEEPVQMRHILEATRIEYMKSGRSLTRTETQGWNLS</sequence>
<dbReference type="InterPro" id="IPR003959">
    <property type="entry name" value="ATPase_AAA_core"/>
</dbReference>
<gene>
    <name evidence="3" type="ORF">PMH09_16100</name>
</gene>
<proteinExistence type="predicted"/>
<keyword evidence="4" id="KW-1185">Reference proteome</keyword>
<name>A0ABT7BZW4_9CYAN</name>
<dbReference type="Pfam" id="PF22977">
    <property type="entry name" value="WHD"/>
    <property type="match status" value="1"/>
</dbReference>
<reference evidence="3 4" key="1">
    <citation type="submission" date="2023-01" db="EMBL/GenBank/DDBJ databases">
        <title>Novel diversity within Roseofilum (Cyanobacteria; Desertifilaceae) from marine benthic mats with descriptions of four novel species.</title>
        <authorList>
            <person name="Wang Y."/>
            <person name="Berthold D.E."/>
            <person name="Hu J."/>
            <person name="Lefler F.W."/>
            <person name="Laughinghouse H.D. IV."/>
        </authorList>
    </citation>
    <scope>NUCLEOTIDE SEQUENCE [LARGE SCALE GENOMIC DNA]</scope>
    <source>
        <strain evidence="3 4">BLCC-M143</strain>
    </source>
</reference>
<dbReference type="SMART" id="SM00382">
    <property type="entry name" value="AAA"/>
    <property type="match status" value="1"/>
</dbReference>
<dbReference type="RefSeq" id="WP_283759365.1">
    <property type="nucleotide sequence ID" value="NZ_JAQOSQ010000018.1"/>
</dbReference>
<dbReference type="PANTHER" id="PTHR46411">
    <property type="entry name" value="FAMILY ATPASE, PUTATIVE-RELATED"/>
    <property type="match status" value="1"/>
</dbReference>
<dbReference type="Proteomes" id="UP001232992">
    <property type="component" value="Unassembled WGS sequence"/>
</dbReference>
<evidence type="ECO:0000313" key="4">
    <source>
        <dbReference type="Proteomes" id="UP001232992"/>
    </source>
</evidence>
<evidence type="ECO:0000313" key="3">
    <source>
        <dbReference type="EMBL" id="MDJ1184711.1"/>
    </source>
</evidence>
<evidence type="ECO:0000256" key="1">
    <source>
        <dbReference type="SAM" id="MobiDB-lite"/>
    </source>
</evidence>
<dbReference type="InterPro" id="IPR054472">
    <property type="entry name" value="WHD"/>
</dbReference>
<feature type="region of interest" description="Disordered" evidence="1">
    <location>
        <begin position="1"/>
        <end position="26"/>
    </location>
</feature>
<dbReference type="PANTHER" id="PTHR46411:SF3">
    <property type="entry name" value="AAA+ ATPASE DOMAIN-CONTAINING PROTEIN"/>
    <property type="match status" value="1"/>
</dbReference>
<organism evidence="3 4">
    <name type="scientific">Roseofilum casamattae BLCC-M143</name>
    <dbReference type="NCBI Taxonomy" id="3022442"/>
    <lineage>
        <taxon>Bacteria</taxon>
        <taxon>Bacillati</taxon>
        <taxon>Cyanobacteriota</taxon>
        <taxon>Cyanophyceae</taxon>
        <taxon>Desertifilales</taxon>
        <taxon>Desertifilaceae</taxon>
        <taxon>Roseofilum</taxon>
        <taxon>Roseofilum casamattae</taxon>
    </lineage>
</organism>